<organism evidence="13 14">
    <name type="scientific">Haemonchus contortus</name>
    <name type="common">Barber pole worm</name>
    <dbReference type="NCBI Taxonomy" id="6289"/>
    <lineage>
        <taxon>Eukaryota</taxon>
        <taxon>Metazoa</taxon>
        <taxon>Ecdysozoa</taxon>
        <taxon>Nematoda</taxon>
        <taxon>Chromadorea</taxon>
        <taxon>Rhabditida</taxon>
        <taxon>Rhabditina</taxon>
        <taxon>Rhabditomorpha</taxon>
        <taxon>Strongyloidea</taxon>
        <taxon>Trichostrongylidae</taxon>
        <taxon>Haemonchus</taxon>
    </lineage>
</organism>
<evidence type="ECO:0000256" key="8">
    <source>
        <dbReference type="ARBA" id="ARBA00023157"/>
    </source>
</evidence>
<feature type="domain" description="Glycosyltransferase 2-like" evidence="12">
    <location>
        <begin position="129"/>
        <end position="314"/>
    </location>
</feature>
<keyword evidence="11" id="KW-0732">Signal</keyword>
<evidence type="ECO:0000256" key="1">
    <source>
        <dbReference type="ARBA" id="ARBA00004606"/>
    </source>
</evidence>
<dbReference type="GO" id="GO:0006493">
    <property type="term" value="P:protein O-linked glycosylation"/>
    <property type="evidence" value="ECO:0007669"/>
    <property type="project" value="TreeGrafter"/>
</dbReference>
<comment type="subcellular location">
    <subcellularLocation>
        <location evidence="10">Endomembrane system</location>
        <topology evidence="10">Single-pass membrane protein</topology>
    </subcellularLocation>
    <subcellularLocation>
        <location evidence="1">Membrane</location>
        <topology evidence="1">Single-pass type II membrane protein</topology>
    </subcellularLocation>
</comment>
<keyword evidence="9" id="KW-0325">Glycoprotein</keyword>
<dbReference type="InterPro" id="IPR001173">
    <property type="entry name" value="Glyco_trans_2-like"/>
</dbReference>
<dbReference type="GO" id="GO:0016020">
    <property type="term" value="C:membrane"/>
    <property type="evidence" value="ECO:0007669"/>
    <property type="project" value="UniProtKB-SubCell"/>
</dbReference>
<keyword evidence="4" id="KW-0812">Transmembrane</keyword>
<feature type="chain" id="PRO_5029471663" evidence="11">
    <location>
        <begin position="21"/>
        <end position="444"/>
    </location>
</feature>
<dbReference type="WBParaSite" id="HCON_00000830-00001">
    <property type="protein sequence ID" value="HCON_00000830-00001"/>
    <property type="gene ID" value="HCON_00000830"/>
</dbReference>
<feature type="signal peptide" evidence="11">
    <location>
        <begin position="1"/>
        <end position="20"/>
    </location>
</feature>
<keyword evidence="8" id="KW-1015">Disulfide bond</keyword>
<sequence>MRVLIRLLYILLTSAIIVLGDEESEETISRNKAKDILMNENSTTVLPRCEHINPYKNLTSWMKYIKKDCNHTTSQDELSEEEKNYYHFGFRSFAFDVMASDRLGMRRELDHQCHELCHNTTFKGEFSTSVVIIHHNEALSVLLRMLTGIFERTPAHLLHEVILYEDASEEDHKLSDHLKEFALQSGWKDKIRVERSEERQGLIRAKALASRFATGEVLIFLDSHCEVTERWLEPLLAPIAENPKSVVLPIVDLIHPVTFEYSKAMISKSGFDWSLTFKWVYMPWEYFDVEENNVKPIESPSMSGGLLAIRRQFFRWLGEYDMGMEVWGGENVDLALRTWMCGGRVVVAPCSHIGHVFRMMRPYKGKDNKDTNLYNSLRVAKTWLGRYEKYFMRALPSAAKMDYGDISPGLELKKRLNCKDMDWYLDNVYPELRPPEERKEREDL</sequence>
<evidence type="ECO:0000256" key="7">
    <source>
        <dbReference type="ARBA" id="ARBA00023136"/>
    </source>
</evidence>
<dbReference type="GO" id="GO:0004653">
    <property type="term" value="F:polypeptide N-acetylgalactosaminyltransferase activity"/>
    <property type="evidence" value="ECO:0007669"/>
    <property type="project" value="TreeGrafter"/>
</dbReference>
<dbReference type="UniPathway" id="UPA00378"/>
<dbReference type="GO" id="GO:0008593">
    <property type="term" value="P:regulation of Notch signaling pathway"/>
    <property type="evidence" value="ECO:0007669"/>
    <property type="project" value="TreeGrafter"/>
</dbReference>
<evidence type="ECO:0000256" key="3">
    <source>
        <dbReference type="ARBA" id="ARBA00005680"/>
    </source>
</evidence>
<reference evidence="14" key="1">
    <citation type="submission" date="2020-12" db="UniProtKB">
        <authorList>
            <consortium name="WormBaseParasite"/>
        </authorList>
    </citation>
    <scope>IDENTIFICATION</scope>
    <source>
        <strain evidence="14">MHco3</strain>
    </source>
</reference>
<evidence type="ECO:0000256" key="2">
    <source>
        <dbReference type="ARBA" id="ARBA00004922"/>
    </source>
</evidence>
<keyword evidence="6" id="KW-1133">Transmembrane helix</keyword>
<keyword evidence="5" id="KW-0735">Signal-anchor</keyword>
<evidence type="ECO:0000256" key="11">
    <source>
        <dbReference type="SAM" id="SignalP"/>
    </source>
</evidence>
<dbReference type="SUPFAM" id="SSF53448">
    <property type="entry name" value="Nucleotide-diphospho-sugar transferases"/>
    <property type="match status" value="1"/>
</dbReference>
<evidence type="ECO:0000313" key="13">
    <source>
        <dbReference type="Proteomes" id="UP000025227"/>
    </source>
</evidence>
<evidence type="ECO:0000256" key="9">
    <source>
        <dbReference type="ARBA" id="ARBA00023180"/>
    </source>
</evidence>
<dbReference type="Pfam" id="PF00535">
    <property type="entry name" value="Glycos_transf_2"/>
    <property type="match status" value="1"/>
</dbReference>
<dbReference type="AlphaFoldDB" id="A0A7I4XRD2"/>
<dbReference type="PANTHER" id="PTHR11675:SF116">
    <property type="entry name" value="N-ACETYLGALACTOSAMINYLTRANSFERASE 8-RELATED"/>
    <property type="match status" value="1"/>
</dbReference>
<protein>
    <submittedName>
        <fullName evidence="14">Glyco_trans_2-like domain-containing protein</fullName>
    </submittedName>
</protein>
<dbReference type="GO" id="GO:0005112">
    <property type="term" value="F:Notch binding"/>
    <property type="evidence" value="ECO:0007669"/>
    <property type="project" value="TreeGrafter"/>
</dbReference>
<evidence type="ECO:0000313" key="14">
    <source>
        <dbReference type="WBParaSite" id="HCON_00000830-00001"/>
    </source>
</evidence>
<dbReference type="CDD" id="cd02510">
    <property type="entry name" value="pp-GalNAc-T"/>
    <property type="match status" value="1"/>
</dbReference>
<dbReference type="Proteomes" id="UP000025227">
    <property type="component" value="Unplaced"/>
</dbReference>
<dbReference type="InterPro" id="IPR029044">
    <property type="entry name" value="Nucleotide-diphossugar_trans"/>
</dbReference>
<proteinExistence type="inferred from homology"/>
<accession>A0A7I4XRD2</accession>
<evidence type="ECO:0000256" key="10">
    <source>
        <dbReference type="ARBA" id="ARBA00037847"/>
    </source>
</evidence>
<name>A0A7I4XRD2_HAECO</name>
<dbReference type="InterPro" id="IPR045885">
    <property type="entry name" value="GalNAc-T"/>
</dbReference>
<keyword evidence="7" id="KW-0472">Membrane</keyword>
<comment type="similarity">
    <text evidence="3">Belongs to the glycosyltransferase 2 family. GalNAc-T subfamily.</text>
</comment>
<dbReference type="OMA" id="DMGMEIW"/>
<dbReference type="Gene3D" id="3.90.550.10">
    <property type="entry name" value="Spore Coat Polysaccharide Biosynthesis Protein SpsA, Chain A"/>
    <property type="match status" value="1"/>
</dbReference>
<keyword evidence="13" id="KW-1185">Reference proteome</keyword>
<dbReference type="OrthoDB" id="6119243at2759"/>
<dbReference type="PANTHER" id="PTHR11675">
    <property type="entry name" value="N-ACETYLGALACTOSAMINYLTRANSFERASE"/>
    <property type="match status" value="1"/>
</dbReference>
<evidence type="ECO:0000256" key="5">
    <source>
        <dbReference type="ARBA" id="ARBA00022968"/>
    </source>
</evidence>
<dbReference type="GO" id="GO:0005794">
    <property type="term" value="C:Golgi apparatus"/>
    <property type="evidence" value="ECO:0007669"/>
    <property type="project" value="TreeGrafter"/>
</dbReference>
<evidence type="ECO:0000256" key="6">
    <source>
        <dbReference type="ARBA" id="ARBA00022989"/>
    </source>
</evidence>
<evidence type="ECO:0000256" key="4">
    <source>
        <dbReference type="ARBA" id="ARBA00022692"/>
    </source>
</evidence>
<evidence type="ECO:0000259" key="12">
    <source>
        <dbReference type="Pfam" id="PF00535"/>
    </source>
</evidence>
<comment type="pathway">
    <text evidence="2">Protein modification; protein glycosylation.</text>
</comment>